<sequence length="302" mass="30938">MDTNDLAPAYAALLARALPDGSFAVAPGAAARPDATAWAALALYAAGRAPDAVAGARKALAEAQRPDGRVPILAERPEAAWPTALALLAWRPDPALAGPVRSAAAWLAGHPGATWPKSEGGIFGHDPSLKGWSWIDGTHSWVEPTAQAMLALSALAEPPAGALAEAGRMLLDRQLPDGGWNYGNTRVFQNTLLPIPECTGHALAALAVLPGGPPRQAVAKSLAYLAGPECAAATPLAAAWRAFGLGAYGQAGPEVLGNLRLALARQDRYGPYDTPLLAQLLAAAGSGGRFEALWGGGKHDTA</sequence>
<dbReference type="AlphaFoldDB" id="G7QBH3"/>
<reference evidence="2" key="1">
    <citation type="journal article" date="2015" name="Genome Announc.">
        <title>High-Quality Draft Genome Sequence of Desulfovibrio carbinoliphilus FW-101-2B, an Organic Acid-Oxidizing Sulfate-Reducing Bacterium Isolated from Uranium(VI)-Contaminated Groundwater.</title>
        <authorList>
            <person name="Ramsay B.D."/>
            <person name="Hwang C."/>
            <person name="Woo H.L."/>
            <person name="Carroll S.L."/>
            <person name="Lucas S."/>
            <person name="Han J."/>
            <person name="Lapidus A.L."/>
            <person name="Cheng J.F."/>
            <person name="Goodwin L.A."/>
            <person name="Pitluck S."/>
            <person name="Peters L."/>
            <person name="Chertkov O."/>
            <person name="Held B."/>
            <person name="Detter J.C."/>
            <person name="Han C.S."/>
            <person name="Tapia R."/>
            <person name="Land M.L."/>
            <person name="Hauser L.J."/>
            <person name="Kyrpides N.C."/>
            <person name="Ivanova N.N."/>
            <person name="Mikhailova N."/>
            <person name="Pagani I."/>
            <person name="Woyke T."/>
            <person name="Arkin A.P."/>
            <person name="Dehal P."/>
            <person name="Chivian D."/>
            <person name="Criddle C.S."/>
            <person name="Wu W."/>
            <person name="Chakraborty R."/>
            <person name="Hazen T.C."/>
            <person name="Fields M.W."/>
        </authorList>
    </citation>
    <scope>NUCLEOTIDE SEQUENCE [LARGE SCALE GENOMIC DNA]</scope>
    <source>
        <strain evidence="2">FW-101-2B</strain>
    </source>
</reference>
<keyword evidence="2" id="KW-1185">Reference proteome</keyword>
<dbReference type="InterPro" id="IPR008930">
    <property type="entry name" value="Terpenoid_cyclase/PrenylTrfase"/>
</dbReference>
<dbReference type="RefSeq" id="WP_009182723.1">
    <property type="nucleotide sequence ID" value="NZ_CM001368.1"/>
</dbReference>
<proteinExistence type="predicted"/>
<name>G7QBH3_9BACT</name>
<evidence type="ECO:0000313" key="2">
    <source>
        <dbReference type="Proteomes" id="UP000004662"/>
    </source>
</evidence>
<dbReference type="SUPFAM" id="SSF48239">
    <property type="entry name" value="Terpenoid cyclases/Protein prenyltransferases"/>
    <property type="match status" value="1"/>
</dbReference>
<dbReference type="eggNOG" id="COG1657">
    <property type="taxonomic scope" value="Bacteria"/>
</dbReference>
<evidence type="ECO:0008006" key="3">
    <source>
        <dbReference type="Google" id="ProtNLM"/>
    </source>
</evidence>
<dbReference type="OrthoDB" id="5451915at2"/>
<dbReference type="STRING" id="694327.DFW101_3398"/>
<organism evidence="1 2">
    <name type="scientific">Solidesulfovibrio carbinoliphilus subsp. oakridgensis</name>
    <dbReference type="NCBI Taxonomy" id="694327"/>
    <lineage>
        <taxon>Bacteria</taxon>
        <taxon>Pseudomonadati</taxon>
        <taxon>Thermodesulfobacteriota</taxon>
        <taxon>Desulfovibrionia</taxon>
        <taxon>Desulfovibrionales</taxon>
        <taxon>Desulfovibrionaceae</taxon>
        <taxon>Solidesulfovibrio</taxon>
    </lineage>
</organism>
<gene>
    <name evidence="1" type="ORF">DFW101_3398</name>
</gene>
<accession>G7QBH3</accession>
<dbReference type="Proteomes" id="UP000004662">
    <property type="component" value="Chromosome"/>
</dbReference>
<protein>
    <recommendedName>
        <fullName evidence="3">Squalene cyclase C-terminal domain-containing protein</fullName>
    </recommendedName>
</protein>
<dbReference type="EMBL" id="CM001368">
    <property type="protein sequence ID" value="EHJ49396.1"/>
    <property type="molecule type" value="Genomic_DNA"/>
</dbReference>
<dbReference type="HOGENOM" id="CLU_075297_0_0_7"/>
<evidence type="ECO:0000313" key="1">
    <source>
        <dbReference type="EMBL" id="EHJ49396.1"/>
    </source>
</evidence>
<dbReference type="Gene3D" id="1.50.10.20">
    <property type="match status" value="2"/>
</dbReference>